<keyword evidence="2" id="KW-1185">Reference proteome</keyword>
<accession>A0A9P4JVZ9</accession>
<reference evidence="1" key="1">
    <citation type="journal article" date="2020" name="Stud. Mycol.">
        <title>101 Dothideomycetes genomes: a test case for predicting lifestyles and emergence of pathogens.</title>
        <authorList>
            <person name="Haridas S."/>
            <person name="Albert R."/>
            <person name="Binder M."/>
            <person name="Bloem J."/>
            <person name="Labutti K."/>
            <person name="Salamov A."/>
            <person name="Andreopoulos B."/>
            <person name="Baker S."/>
            <person name="Barry K."/>
            <person name="Bills G."/>
            <person name="Bluhm B."/>
            <person name="Cannon C."/>
            <person name="Castanera R."/>
            <person name="Culley D."/>
            <person name="Daum C."/>
            <person name="Ezra D."/>
            <person name="Gonzalez J."/>
            <person name="Henrissat B."/>
            <person name="Kuo A."/>
            <person name="Liang C."/>
            <person name="Lipzen A."/>
            <person name="Lutzoni F."/>
            <person name="Magnuson J."/>
            <person name="Mondo S."/>
            <person name="Nolan M."/>
            <person name="Ohm R."/>
            <person name="Pangilinan J."/>
            <person name="Park H.-J."/>
            <person name="Ramirez L."/>
            <person name="Alfaro M."/>
            <person name="Sun H."/>
            <person name="Tritt A."/>
            <person name="Yoshinaga Y."/>
            <person name="Zwiers L.-H."/>
            <person name="Turgeon B."/>
            <person name="Goodwin S."/>
            <person name="Spatafora J."/>
            <person name="Crous P."/>
            <person name="Grigoriev I."/>
        </authorList>
    </citation>
    <scope>NUCLEOTIDE SEQUENCE</scope>
    <source>
        <strain evidence="1">ATCC 74209</strain>
    </source>
</reference>
<name>A0A9P4JVZ9_9PLEO</name>
<sequence length="130" mass="13993">MVATCTGHGMSLCKVFKEEENCTVEGLELHVLLVEYTEAALLLHGGSMHEAIALEMQDFDEAASFKLGSHTSLFAGSTVLRKCKKSVQDTKVQKATENPVKEDVGSPADVLNGLTEYIAAREALRNSHGG</sequence>
<organism evidence="1 2">
    <name type="scientific">Delitschia confertaspora ATCC 74209</name>
    <dbReference type="NCBI Taxonomy" id="1513339"/>
    <lineage>
        <taxon>Eukaryota</taxon>
        <taxon>Fungi</taxon>
        <taxon>Dikarya</taxon>
        <taxon>Ascomycota</taxon>
        <taxon>Pezizomycotina</taxon>
        <taxon>Dothideomycetes</taxon>
        <taxon>Pleosporomycetidae</taxon>
        <taxon>Pleosporales</taxon>
        <taxon>Delitschiaceae</taxon>
        <taxon>Delitschia</taxon>
    </lineage>
</organism>
<evidence type="ECO:0000313" key="1">
    <source>
        <dbReference type="EMBL" id="KAF2205454.1"/>
    </source>
</evidence>
<proteinExistence type="predicted"/>
<protein>
    <submittedName>
        <fullName evidence="1">Uncharacterized protein</fullName>
    </submittedName>
</protein>
<gene>
    <name evidence="1" type="ORF">GQ43DRAFT_468126</name>
</gene>
<evidence type="ECO:0000313" key="2">
    <source>
        <dbReference type="Proteomes" id="UP000799536"/>
    </source>
</evidence>
<dbReference type="Proteomes" id="UP000799536">
    <property type="component" value="Unassembled WGS sequence"/>
</dbReference>
<dbReference type="EMBL" id="ML993855">
    <property type="protein sequence ID" value="KAF2205454.1"/>
    <property type="molecule type" value="Genomic_DNA"/>
</dbReference>
<comment type="caution">
    <text evidence="1">The sequence shown here is derived from an EMBL/GenBank/DDBJ whole genome shotgun (WGS) entry which is preliminary data.</text>
</comment>
<dbReference type="AlphaFoldDB" id="A0A9P4JVZ9"/>